<organism evidence="1 2">
    <name type="scientific">Crateriforma conspicua</name>
    <dbReference type="NCBI Taxonomy" id="2527996"/>
    <lineage>
        <taxon>Bacteria</taxon>
        <taxon>Pseudomonadati</taxon>
        <taxon>Planctomycetota</taxon>
        <taxon>Planctomycetia</taxon>
        <taxon>Planctomycetales</taxon>
        <taxon>Planctomycetaceae</taxon>
        <taxon>Crateriforma</taxon>
    </lineage>
</organism>
<comment type="caution">
    <text evidence="1">The sequence shown here is derived from an EMBL/GenBank/DDBJ whole genome shotgun (WGS) entry which is preliminary data.</text>
</comment>
<accession>A0A5C6FTU0</accession>
<dbReference type="EMBL" id="SJPZ01000001">
    <property type="protein sequence ID" value="TWU66299.1"/>
    <property type="molecule type" value="Genomic_DNA"/>
</dbReference>
<dbReference type="OrthoDB" id="276408at2"/>
<dbReference type="Proteomes" id="UP000316476">
    <property type="component" value="Unassembled WGS sequence"/>
</dbReference>
<dbReference type="AlphaFoldDB" id="A0A5C6FTU0"/>
<protein>
    <submittedName>
        <fullName evidence="1">Uncharacterized protein</fullName>
    </submittedName>
</protein>
<evidence type="ECO:0000313" key="1">
    <source>
        <dbReference type="EMBL" id="TWU66299.1"/>
    </source>
</evidence>
<proteinExistence type="predicted"/>
<sequence length="80" mass="8873">MLGPAPSCLLPLVEEYAALVSDSRDPNWELIEAKLIDHHEWTPDAAHSLVKMAKQYGWFFLRNAAALAIACDHEDADLGI</sequence>
<name>A0A5C6FTU0_9PLAN</name>
<reference evidence="1 2" key="1">
    <citation type="submission" date="2019-02" db="EMBL/GenBank/DDBJ databases">
        <title>Deep-cultivation of Planctomycetes and their phenomic and genomic characterization uncovers novel biology.</title>
        <authorList>
            <person name="Wiegand S."/>
            <person name="Jogler M."/>
            <person name="Boedeker C."/>
            <person name="Pinto D."/>
            <person name="Vollmers J."/>
            <person name="Rivas-Marin E."/>
            <person name="Kohn T."/>
            <person name="Peeters S.H."/>
            <person name="Heuer A."/>
            <person name="Rast P."/>
            <person name="Oberbeckmann S."/>
            <person name="Bunk B."/>
            <person name="Jeske O."/>
            <person name="Meyerdierks A."/>
            <person name="Storesund J.E."/>
            <person name="Kallscheuer N."/>
            <person name="Luecker S."/>
            <person name="Lage O.M."/>
            <person name="Pohl T."/>
            <person name="Merkel B.J."/>
            <person name="Hornburger P."/>
            <person name="Mueller R.-W."/>
            <person name="Bruemmer F."/>
            <person name="Labrenz M."/>
            <person name="Spormann A.M."/>
            <person name="Op Den Camp H."/>
            <person name="Overmann J."/>
            <person name="Amann R."/>
            <person name="Jetten M.S.M."/>
            <person name="Mascher T."/>
            <person name="Medema M.H."/>
            <person name="Devos D.P."/>
            <person name="Kaster A.-K."/>
            <person name="Ovreas L."/>
            <person name="Rohde M."/>
            <person name="Galperin M.Y."/>
            <person name="Jogler C."/>
        </authorList>
    </citation>
    <scope>NUCLEOTIDE SEQUENCE [LARGE SCALE GENOMIC DNA]</scope>
    <source>
        <strain evidence="1 2">V7</strain>
    </source>
</reference>
<evidence type="ECO:0000313" key="2">
    <source>
        <dbReference type="Proteomes" id="UP000316476"/>
    </source>
</evidence>
<gene>
    <name evidence="1" type="ORF">V7x_18620</name>
</gene>